<dbReference type="PANTHER" id="PTHR30290:SF72">
    <property type="entry name" value="HTH-TYPE TRANSCRIPTIONAL REGULATOR SGRR"/>
    <property type="match status" value="1"/>
</dbReference>
<dbReference type="GO" id="GO:0015833">
    <property type="term" value="P:peptide transport"/>
    <property type="evidence" value="ECO:0007669"/>
    <property type="project" value="TreeGrafter"/>
</dbReference>
<dbReference type="GO" id="GO:1904680">
    <property type="term" value="F:peptide transmembrane transporter activity"/>
    <property type="evidence" value="ECO:0007669"/>
    <property type="project" value="TreeGrafter"/>
</dbReference>
<protein>
    <submittedName>
        <fullName evidence="4">ABC transporter substrate-binding protein</fullName>
    </submittedName>
</protein>
<evidence type="ECO:0000313" key="4">
    <source>
        <dbReference type="EMBL" id="XCP93376.1"/>
    </source>
</evidence>
<dbReference type="Gene3D" id="3.10.105.10">
    <property type="entry name" value="Dipeptide-binding Protein, Domain 3"/>
    <property type="match status" value="1"/>
</dbReference>
<dbReference type="SUPFAM" id="SSF53850">
    <property type="entry name" value="Periplasmic binding protein-like II"/>
    <property type="match status" value="1"/>
</dbReference>
<sequence length="620" mass="71535">MDISEHYMQLRLKFQHIQDDQELHITIGELAGHLCCTMRNMNLIMNKFKENGWVSWSPQRGRGKKSVLVFCKPAAAAASERFDQLLYANRMEDAYEMASSLPPLIREQLVHNLQHLFGLRSNEGMEGRTDTLRIPQNTPFKTLDPTQTAMWGEGFIITEVFDRLVRYNAERQQCEPSLAVAWESDREGRRWTFHLNKGILFHHGRVMDASDVKFSFDRIIEDPANPSRAMFASIQSIEAVDSLTVHFVLCQPNFMFPDLLSSLYASIIPRDVQMEPLRPIGTGPYRITRHDANLLVLEAFPSYFRGRAYIDRVEVWQLPHSDWPENAIKQRLFPEDTPRAVEHEIQGGVFMTFNMQKDGPHQDLYFRQAVRLLLQSDELTAASASPHIKKAESLIRGPMREVRTIAPSVERDAVQTESGRSVLEQAAALLEQSSYQGEHLRVWVEEGEQMESDMAWFAERCAAIGLNVTIVPGDPVHAVYHHELQPYEIIYTGEVFDEHVMRSLITMYTFGNTLFLLAMNDYWRAELAHECEHIVMIREPALRMERLIQLEDRLIEEALILPVYSFKEEHAHDASLRNYKIAGYGLPDLRQLWIRRKSGSLTAEESSETETSYPVYIPLW</sequence>
<accession>A0AAU8N8V1</accession>
<dbReference type="Gene3D" id="3.40.190.10">
    <property type="entry name" value="Periplasmic binding protein-like II"/>
    <property type="match status" value="1"/>
</dbReference>
<reference evidence="4" key="1">
    <citation type="submission" date="2024-05" db="EMBL/GenBank/DDBJ databases">
        <title>Draft genome assemblies of 36 bacteria isolated from hibernating arctic ground squirrels.</title>
        <authorList>
            <person name="McKee H."/>
            <person name="Mullen L."/>
            <person name="Drown D.M."/>
            <person name="Duddleston K.N."/>
        </authorList>
    </citation>
    <scope>NUCLEOTIDE SEQUENCE</scope>
    <source>
        <strain evidence="4">AN1007</strain>
    </source>
</reference>
<dbReference type="PANTHER" id="PTHR30290">
    <property type="entry name" value="PERIPLASMIC BINDING COMPONENT OF ABC TRANSPORTER"/>
    <property type="match status" value="1"/>
</dbReference>
<dbReference type="Pfam" id="PF00496">
    <property type="entry name" value="SBP_bac_5"/>
    <property type="match status" value="1"/>
</dbReference>
<dbReference type="Pfam" id="PF12793">
    <property type="entry name" value="SgrR_N"/>
    <property type="match status" value="1"/>
</dbReference>
<evidence type="ECO:0000259" key="3">
    <source>
        <dbReference type="Pfam" id="PF12793"/>
    </source>
</evidence>
<name>A0AAU8N8V1_9BACL</name>
<dbReference type="AlphaFoldDB" id="A0AAU8N8V1"/>
<dbReference type="InterPro" id="IPR025370">
    <property type="entry name" value="SgrR_HTH_N"/>
</dbReference>
<organism evidence="4">
    <name type="scientific">Paenibacillus sp. AN1007</name>
    <dbReference type="NCBI Taxonomy" id="3151385"/>
    <lineage>
        <taxon>Bacteria</taxon>
        <taxon>Bacillati</taxon>
        <taxon>Bacillota</taxon>
        <taxon>Bacilli</taxon>
        <taxon>Bacillales</taxon>
        <taxon>Paenibacillaceae</taxon>
        <taxon>Paenibacillus</taxon>
    </lineage>
</organism>
<dbReference type="InterPro" id="IPR000914">
    <property type="entry name" value="SBP_5_dom"/>
</dbReference>
<feature type="domain" description="Transcriptional regulator SgrR N-terminal HTH" evidence="3">
    <location>
        <begin position="5"/>
        <end position="115"/>
    </location>
</feature>
<gene>
    <name evidence="4" type="ORF">ABXS70_19405</name>
</gene>
<keyword evidence="1" id="KW-0238">DNA-binding</keyword>
<dbReference type="InterPro" id="IPR039424">
    <property type="entry name" value="SBP_5"/>
</dbReference>
<dbReference type="EMBL" id="CP159992">
    <property type="protein sequence ID" value="XCP93376.1"/>
    <property type="molecule type" value="Genomic_DNA"/>
</dbReference>
<feature type="domain" description="Solute-binding protein family 5" evidence="2">
    <location>
        <begin position="175"/>
        <end position="475"/>
    </location>
</feature>
<evidence type="ECO:0000259" key="2">
    <source>
        <dbReference type="Pfam" id="PF00496"/>
    </source>
</evidence>
<dbReference type="RefSeq" id="WP_366290101.1">
    <property type="nucleotide sequence ID" value="NZ_CP159992.1"/>
</dbReference>
<proteinExistence type="predicted"/>
<evidence type="ECO:0000256" key="1">
    <source>
        <dbReference type="ARBA" id="ARBA00023125"/>
    </source>
</evidence>
<dbReference type="GO" id="GO:0003677">
    <property type="term" value="F:DNA binding"/>
    <property type="evidence" value="ECO:0007669"/>
    <property type="project" value="UniProtKB-KW"/>
</dbReference>